<dbReference type="AlphaFoldDB" id="A0A0D3IAS5"/>
<dbReference type="KEGG" id="ehx:EMIHUDRAFT_438302"/>
<dbReference type="PaxDb" id="2903-EOD08360"/>
<dbReference type="Pfam" id="PF01648">
    <property type="entry name" value="ACPS"/>
    <property type="match status" value="1"/>
</dbReference>
<dbReference type="GeneID" id="17261673"/>
<feature type="region of interest" description="Disordered" evidence="2">
    <location>
        <begin position="1"/>
        <end position="26"/>
    </location>
</feature>
<dbReference type="RefSeq" id="XP_005767941.1">
    <property type="nucleotide sequence ID" value="XM_005767884.1"/>
</dbReference>
<feature type="domain" description="4'-phosphopantetheinyl transferase N-terminal" evidence="4">
    <location>
        <begin position="57"/>
        <end position="112"/>
    </location>
</feature>
<evidence type="ECO:0000256" key="1">
    <source>
        <dbReference type="ARBA" id="ARBA00022679"/>
    </source>
</evidence>
<feature type="compositionally biased region" description="Polar residues" evidence="2">
    <location>
        <begin position="1"/>
        <end position="19"/>
    </location>
</feature>
<dbReference type="PANTHER" id="PTHR38096:SF1">
    <property type="entry name" value="ENTEROBACTIN SYNTHASE COMPONENT D"/>
    <property type="match status" value="1"/>
</dbReference>
<proteinExistence type="predicted"/>
<dbReference type="GO" id="GO:0005886">
    <property type="term" value="C:plasma membrane"/>
    <property type="evidence" value="ECO:0007669"/>
    <property type="project" value="TreeGrafter"/>
</dbReference>
<evidence type="ECO:0000259" key="3">
    <source>
        <dbReference type="Pfam" id="PF01648"/>
    </source>
</evidence>
<evidence type="ECO:0000313" key="6">
    <source>
        <dbReference type="Proteomes" id="UP000013827"/>
    </source>
</evidence>
<evidence type="ECO:0000313" key="5">
    <source>
        <dbReference type="EnsemblProtists" id="EOD08360"/>
    </source>
</evidence>
<dbReference type="GO" id="GO:0000287">
    <property type="term" value="F:magnesium ion binding"/>
    <property type="evidence" value="ECO:0007669"/>
    <property type="project" value="InterPro"/>
</dbReference>
<dbReference type="SUPFAM" id="SSF56214">
    <property type="entry name" value="4'-phosphopantetheinyl transferase"/>
    <property type="match status" value="1"/>
</dbReference>
<keyword evidence="1" id="KW-0808">Transferase</keyword>
<evidence type="ECO:0008006" key="7">
    <source>
        <dbReference type="Google" id="ProtNLM"/>
    </source>
</evidence>
<dbReference type="InterPro" id="IPR037143">
    <property type="entry name" value="4-PPantetheinyl_Trfase_dom_sf"/>
</dbReference>
<feature type="domain" description="4'-phosphopantetheinyl transferase" evidence="3">
    <location>
        <begin position="148"/>
        <end position="232"/>
    </location>
</feature>
<dbReference type="Gene3D" id="3.90.470.20">
    <property type="entry name" value="4'-phosphopantetheinyl transferase domain"/>
    <property type="match status" value="1"/>
</dbReference>
<sequence length="287" mass="29245">MSDTGVAASPSSRATSGWSGPSAGEGGAEPLHCALGAVAEELHPSELAWARGRGSLQRGIEFAAGRVALRRALSLAGSPACGALLPDASGAPEMPGCVGDAQLLGSISHTRSCRGEPGGGEAGGGGGGGGLAVALVAAVRGGARGRVGVGVDVESARRRPSERLARRVLAPVEREAFEDESSSLGLEPASAVMLHFSLKEALYKAIHPLLPATIPWHSIAVLPQPDGRCAVLKADAFRALEADAGLDVEVQASWAQRHGVFVTTAAACARPLGQQVPTRPEKCDEFF</sequence>
<dbReference type="RefSeq" id="XP_005760789.1">
    <property type="nucleotide sequence ID" value="XM_005760732.1"/>
</dbReference>
<evidence type="ECO:0000259" key="4">
    <source>
        <dbReference type="Pfam" id="PF17837"/>
    </source>
</evidence>
<keyword evidence="6" id="KW-1185">Reference proteome</keyword>
<dbReference type="PANTHER" id="PTHR38096">
    <property type="entry name" value="ENTEROBACTIN SYNTHASE COMPONENT D"/>
    <property type="match status" value="1"/>
</dbReference>
<dbReference type="Pfam" id="PF17837">
    <property type="entry name" value="4PPT_N"/>
    <property type="match status" value="1"/>
</dbReference>
<evidence type="ECO:0000256" key="2">
    <source>
        <dbReference type="SAM" id="MobiDB-lite"/>
    </source>
</evidence>
<dbReference type="GO" id="GO:0009366">
    <property type="term" value="C:enterobactin synthetase complex"/>
    <property type="evidence" value="ECO:0007669"/>
    <property type="project" value="InterPro"/>
</dbReference>
<dbReference type="Proteomes" id="UP000013827">
    <property type="component" value="Unassembled WGS sequence"/>
</dbReference>
<protein>
    <recommendedName>
        <fullName evidence="7">4'-phosphopantetheinyl transferase domain-containing protein</fullName>
    </recommendedName>
</protein>
<accession>A0A0D3IAS5</accession>
<dbReference type="InterPro" id="IPR008278">
    <property type="entry name" value="4-PPantetheinyl_Trfase_dom"/>
</dbReference>
<dbReference type="GO" id="GO:0009239">
    <property type="term" value="P:enterobactin biosynthetic process"/>
    <property type="evidence" value="ECO:0007669"/>
    <property type="project" value="InterPro"/>
</dbReference>
<dbReference type="InterPro" id="IPR003542">
    <property type="entry name" value="Enbac_synth_compD-like"/>
</dbReference>
<dbReference type="EnsemblProtists" id="EOD15512">
    <property type="protein sequence ID" value="EOD15512"/>
    <property type="gene ID" value="EMIHUDRAFT_445570"/>
</dbReference>
<reference evidence="5" key="2">
    <citation type="submission" date="2024-10" db="UniProtKB">
        <authorList>
            <consortium name="EnsemblProtists"/>
        </authorList>
    </citation>
    <scope>IDENTIFICATION</scope>
</reference>
<dbReference type="eggNOG" id="ENOG502SGT3">
    <property type="taxonomic scope" value="Eukaryota"/>
</dbReference>
<dbReference type="GO" id="GO:0008897">
    <property type="term" value="F:holo-[acyl-carrier-protein] synthase activity"/>
    <property type="evidence" value="ECO:0007669"/>
    <property type="project" value="InterPro"/>
</dbReference>
<dbReference type="EnsemblProtists" id="EOD08360">
    <property type="protein sequence ID" value="EOD08360"/>
    <property type="gene ID" value="EMIHUDRAFT_438302"/>
</dbReference>
<organism evidence="5 6">
    <name type="scientific">Emiliania huxleyi (strain CCMP1516)</name>
    <dbReference type="NCBI Taxonomy" id="280463"/>
    <lineage>
        <taxon>Eukaryota</taxon>
        <taxon>Haptista</taxon>
        <taxon>Haptophyta</taxon>
        <taxon>Prymnesiophyceae</taxon>
        <taxon>Isochrysidales</taxon>
        <taxon>Noelaerhabdaceae</taxon>
        <taxon>Emiliania</taxon>
    </lineage>
</organism>
<name>A0A0D3IAS5_EMIH1</name>
<dbReference type="KEGG" id="ehx:EMIHUDRAFT_445570"/>
<dbReference type="InterPro" id="IPR041354">
    <property type="entry name" value="4PPT_N"/>
</dbReference>
<dbReference type="GeneID" id="17254550"/>
<dbReference type="HOGENOM" id="CLU_971245_0_0_1"/>
<reference evidence="6" key="1">
    <citation type="journal article" date="2013" name="Nature">
        <title>Pan genome of the phytoplankton Emiliania underpins its global distribution.</title>
        <authorList>
            <person name="Read B.A."/>
            <person name="Kegel J."/>
            <person name="Klute M.J."/>
            <person name="Kuo A."/>
            <person name="Lefebvre S.C."/>
            <person name="Maumus F."/>
            <person name="Mayer C."/>
            <person name="Miller J."/>
            <person name="Monier A."/>
            <person name="Salamov A."/>
            <person name="Young J."/>
            <person name="Aguilar M."/>
            <person name="Claverie J.M."/>
            <person name="Frickenhaus S."/>
            <person name="Gonzalez K."/>
            <person name="Herman E.K."/>
            <person name="Lin Y.C."/>
            <person name="Napier J."/>
            <person name="Ogata H."/>
            <person name="Sarno A.F."/>
            <person name="Shmutz J."/>
            <person name="Schroeder D."/>
            <person name="de Vargas C."/>
            <person name="Verret F."/>
            <person name="von Dassow P."/>
            <person name="Valentin K."/>
            <person name="Van de Peer Y."/>
            <person name="Wheeler G."/>
            <person name="Dacks J.B."/>
            <person name="Delwiche C.F."/>
            <person name="Dyhrman S.T."/>
            <person name="Glockner G."/>
            <person name="John U."/>
            <person name="Richards T."/>
            <person name="Worden A.Z."/>
            <person name="Zhang X."/>
            <person name="Grigoriev I.V."/>
            <person name="Allen A.E."/>
            <person name="Bidle K."/>
            <person name="Borodovsky M."/>
            <person name="Bowler C."/>
            <person name="Brownlee C."/>
            <person name="Cock J.M."/>
            <person name="Elias M."/>
            <person name="Gladyshev V.N."/>
            <person name="Groth M."/>
            <person name="Guda C."/>
            <person name="Hadaegh A."/>
            <person name="Iglesias-Rodriguez M.D."/>
            <person name="Jenkins J."/>
            <person name="Jones B.M."/>
            <person name="Lawson T."/>
            <person name="Leese F."/>
            <person name="Lindquist E."/>
            <person name="Lobanov A."/>
            <person name="Lomsadze A."/>
            <person name="Malik S.B."/>
            <person name="Marsh M.E."/>
            <person name="Mackinder L."/>
            <person name="Mock T."/>
            <person name="Mueller-Roeber B."/>
            <person name="Pagarete A."/>
            <person name="Parker M."/>
            <person name="Probert I."/>
            <person name="Quesneville H."/>
            <person name="Raines C."/>
            <person name="Rensing S.A."/>
            <person name="Riano-Pachon D.M."/>
            <person name="Richier S."/>
            <person name="Rokitta S."/>
            <person name="Shiraiwa Y."/>
            <person name="Soanes D.M."/>
            <person name="van der Giezen M."/>
            <person name="Wahlund T.M."/>
            <person name="Williams B."/>
            <person name="Wilson W."/>
            <person name="Wolfe G."/>
            <person name="Wurch L.L."/>
        </authorList>
    </citation>
    <scope>NUCLEOTIDE SEQUENCE</scope>
</reference>